<keyword evidence="1" id="KW-1133">Transmembrane helix</keyword>
<feature type="transmembrane region" description="Helical" evidence="1">
    <location>
        <begin position="114"/>
        <end position="135"/>
    </location>
</feature>
<comment type="caution">
    <text evidence="2">The sequence shown here is derived from an EMBL/GenBank/DDBJ whole genome shotgun (WGS) entry which is preliminary data.</text>
</comment>
<protein>
    <submittedName>
        <fullName evidence="2">Uncharacterized protein</fullName>
    </submittedName>
</protein>
<dbReference type="RefSeq" id="WP_067693177.1">
    <property type="nucleotide sequence ID" value="NZ_LLZH01000178.1"/>
</dbReference>
<dbReference type="AlphaFoldDB" id="A0A117MRV0"/>
<evidence type="ECO:0000313" key="2">
    <source>
        <dbReference type="EMBL" id="KUL32321.1"/>
    </source>
</evidence>
<reference evidence="2 3" key="1">
    <citation type="submission" date="2015-10" db="EMBL/GenBank/DDBJ databases">
        <authorList>
            <person name="Gilbert D.G."/>
        </authorList>
    </citation>
    <scope>NUCLEOTIDE SEQUENCE [LARGE SCALE GENOMIC DNA]</scope>
    <source>
        <strain evidence="2 3">NRRL B-16712</strain>
    </source>
</reference>
<dbReference type="OrthoDB" id="3701328at2"/>
<keyword evidence="1" id="KW-0812">Transmembrane</keyword>
<proteinExistence type="predicted"/>
<keyword evidence="3" id="KW-1185">Reference proteome</keyword>
<dbReference type="Proteomes" id="UP000053244">
    <property type="component" value="Unassembled WGS sequence"/>
</dbReference>
<accession>A0A117MRV0</accession>
<evidence type="ECO:0000256" key="1">
    <source>
        <dbReference type="SAM" id="Phobius"/>
    </source>
</evidence>
<sequence length="157" mass="16492">MKPDQTDVVTEYLREVELRLSGLPLLQRRELLADLAAHIESERADRNAISEGALIEILERLGSPEVVAAAAYEEAGVFSAPSGGAFGGAPVGPPPVAPPPPFIRPAPAPPRRNLWIFTVLAVVGVVVVLCLGMALTMSRDASPAEQAPPEPVPAASF</sequence>
<evidence type="ECO:0000313" key="3">
    <source>
        <dbReference type="Proteomes" id="UP000053244"/>
    </source>
</evidence>
<name>A0A117MRV0_9ACTN</name>
<dbReference type="EMBL" id="LLZH01000178">
    <property type="protein sequence ID" value="KUL32321.1"/>
    <property type="molecule type" value="Genomic_DNA"/>
</dbReference>
<gene>
    <name evidence="2" type="ORF">ADL15_20035</name>
</gene>
<dbReference type="Pfam" id="PF22564">
    <property type="entry name" value="HAAS"/>
    <property type="match status" value="1"/>
</dbReference>
<organism evidence="2 3">
    <name type="scientific">Actinoplanes awajinensis subsp. mycoplanecinus</name>
    <dbReference type="NCBI Taxonomy" id="135947"/>
    <lineage>
        <taxon>Bacteria</taxon>
        <taxon>Bacillati</taxon>
        <taxon>Actinomycetota</taxon>
        <taxon>Actinomycetes</taxon>
        <taxon>Micromonosporales</taxon>
        <taxon>Micromonosporaceae</taxon>
        <taxon>Actinoplanes</taxon>
    </lineage>
</organism>
<keyword evidence="1" id="KW-0472">Membrane</keyword>